<evidence type="ECO:0000256" key="1">
    <source>
        <dbReference type="SAM" id="MobiDB-lite"/>
    </source>
</evidence>
<organism evidence="2 3">
    <name type="scientific">Klenkia soli</name>
    <dbReference type="NCBI Taxonomy" id="1052260"/>
    <lineage>
        <taxon>Bacteria</taxon>
        <taxon>Bacillati</taxon>
        <taxon>Actinomycetota</taxon>
        <taxon>Actinomycetes</taxon>
        <taxon>Geodermatophilales</taxon>
        <taxon>Geodermatophilaceae</taxon>
        <taxon>Klenkia</taxon>
    </lineage>
</organism>
<dbReference type="RefSeq" id="WP_091240220.1">
    <property type="nucleotide sequence ID" value="NZ_FNIR01000002.1"/>
</dbReference>
<name>A0A1H0ERJ9_9ACTN</name>
<gene>
    <name evidence="2" type="ORF">SAMN05660199_00842</name>
</gene>
<evidence type="ECO:0000313" key="3">
    <source>
        <dbReference type="Proteomes" id="UP000199088"/>
    </source>
</evidence>
<sequence>MGRRRDEQEPRLVFLSPEQYRERFGRDPEPPEESTEPWPDPGNWVGWTQPWPPPTVVVVMAEHADVVLWNRSPGRDPWRDRYTLDPAVLGISPGLAGRLRGWNGRYGLHEMPAAWVDEGWTLAHDVQREFDARGLDVEVRYHDADGTEPAVRGRHR</sequence>
<dbReference type="STRING" id="1052260.SAMN05660199_00842"/>
<keyword evidence="3" id="KW-1185">Reference proteome</keyword>
<protein>
    <submittedName>
        <fullName evidence="2">Uncharacterized protein</fullName>
    </submittedName>
</protein>
<dbReference type="Proteomes" id="UP000199088">
    <property type="component" value="Unassembled WGS sequence"/>
</dbReference>
<feature type="compositionally biased region" description="Basic and acidic residues" evidence="1">
    <location>
        <begin position="1"/>
        <end position="10"/>
    </location>
</feature>
<dbReference type="AlphaFoldDB" id="A0A1H0ERJ9"/>
<proteinExistence type="predicted"/>
<feature type="region of interest" description="Disordered" evidence="1">
    <location>
        <begin position="1"/>
        <end position="42"/>
    </location>
</feature>
<dbReference type="OrthoDB" id="5191046at2"/>
<dbReference type="EMBL" id="FNIR01000002">
    <property type="protein sequence ID" value="SDN85034.1"/>
    <property type="molecule type" value="Genomic_DNA"/>
</dbReference>
<accession>A0A1H0ERJ9</accession>
<reference evidence="3" key="1">
    <citation type="submission" date="2016-10" db="EMBL/GenBank/DDBJ databases">
        <authorList>
            <person name="Varghese N."/>
            <person name="Submissions S."/>
        </authorList>
    </citation>
    <scope>NUCLEOTIDE SEQUENCE [LARGE SCALE GENOMIC DNA]</scope>
    <source>
        <strain evidence="3">DSM 45843</strain>
    </source>
</reference>
<feature type="compositionally biased region" description="Basic and acidic residues" evidence="1">
    <location>
        <begin position="19"/>
        <end position="29"/>
    </location>
</feature>
<evidence type="ECO:0000313" key="2">
    <source>
        <dbReference type="EMBL" id="SDN85034.1"/>
    </source>
</evidence>